<evidence type="ECO:0000256" key="5">
    <source>
        <dbReference type="ARBA" id="ARBA00022600"/>
    </source>
</evidence>
<evidence type="ECO:0000256" key="7">
    <source>
        <dbReference type="ARBA" id="ARBA00022679"/>
    </source>
</evidence>
<dbReference type="PANTHER" id="PTHR11468:SF3">
    <property type="entry name" value="GLYCOGEN PHOSPHORYLASE, LIVER FORM"/>
    <property type="match status" value="1"/>
</dbReference>
<dbReference type="CDD" id="cd04300">
    <property type="entry name" value="GT35_Glycogen_Phosphorylase"/>
    <property type="match status" value="1"/>
</dbReference>
<keyword evidence="7 12" id="KW-0808">Transferase</keyword>
<dbReference type="GO" id="GO:0005980">
    <property type="term" value="P:glycogen catabolic process"/>
    <property type="evidence" value="ECO:0007669"/>
    <property type="project" value="TreeGrafter"/>
</dbReference>
<evidence type="ECO:0000256" key="12">
    <source>
        <dbReference type="RuleBase" id="RU000587"/>
    </source>
</evidence>
<dbReference type="EnsemblBacteria" id="ABF39825">
    <property type="protein sequence ID" value="ABF39825"/>
    <property type="gene ID" value="Acid345_0820"/>
</dbReference>
<evidence type="ECO:0000256" key="3">
    <source>
        <dbReference type="ARBA" id="ARBA00006047"/>
    </source>
</evidence>
<dbReference type="PROSITE" id="PS00102">
    <property type="entry name" value="PHOSPHORYLASE"/>
    <property type="match status" value="1"/>
</dbReference>
<evidence type="ECO:0000256" key="11">
    <source>
        <dbReference type="PIRSR" id="PIRSR000460-1"/>
    </source>
</evidence>
<evidence type="ECO:0000256" key="4">
    <source>
        <dbReference type="ARBA" id="ARBA00022553"/>
    </source>
</evidence>
<name>Q1ITH5_KORVE</name>
<keyword evidence="8 11" id="KW-0663">Pyridoxal phosphate</keyword>
<comment type="function">
    <text evidence="12">Allosteric enzyme that catalyzes the rate-limiting step in glycogen catabolism, the phosphorolytic cleavage of glycogen to produce glucose-1-phosphate, and plays a central role in maintaining cellular and organismal glucose homeostasis.</text>
</comment>
<dbReference type="InterPro" id="IPR000811">
    <property type="entry name" value="Glyco_trans_35"/>
</dbReference>
<keyword evidence="5" id="KW-0321">Glycogen metabolism</keyword>
<dbReference type="KEGG" id="aba:Acid345_0820"/>
<dbReference type="GO" id="GO:0005737">
    <property type="term" value="C:cytoplasm"/>
    <property type="evidence" value="ECO:0007669"/>
    <property type="project" value="TreeGrafter"/>
</dbReference>
<keyword evidence="6 12" id="KW-0328">Glycosyltransferase</keyword>
<comment type="cofactor">
    <cofactor evidence="2 12">
        <name>pyridoxal 5'-phosphate</name>
        <dbReference type="ChEBI" id="CHEBI:597326"/>
    </cofactor>
</comment>
<dbReference type="GO" id="GO:0008184">
    <property type="term" value="F:glycogen phosphorylase activity"/>
    <property type="evidence" value="ECO:0007669"/>
    <property type="project" value="InterPro"/>
</dbReference>
<dbReference type="PIRSF" id="PIRSF000460">
    <property type="entry name" value="Pprylas_GlgP"/>
    <property type="match status" value="1"/>
</dbReference>
<organism evidence="13 14">
    <name type="scientific">Koribacter versatilis (strain Ellin345)</name>
    <dbReference type="NCBI Taxonomy" id="204669"/>
    <lineage>
        <taxon>Bacteria</taxon>
        <taxon>Pseudomonadati</taxon>
        <taxon>Acidobacteriota</taxon>
        <taxon>Terriglobia</taxon>
        <taxon>Terriglobales</taxon>
        <taxon>Candidatus Korobacteraceae</taxon>
        <taxon>Candidatus Korobacter</taxon>
    </lineage>
</organism>
<comment type="catalytic activity">
    <reaction evidence="1 12">
        <text>[(1-&gt;4)-alpha-D-glucosyl](n) + phosphate = [(1-&gt;4)-alpha-D-glucosyl](n-1) + alpha-D-glucose 1-phosphate</text>
        <dbReference type="Rhea" id="RHEA:41732"/>
        <dbReference type="Rhea" id="RHEA-COMP:9584"/>
        <dbReference type="Rhea" id="RHEA-COMP:9586"/>
        <dbReference type="ChEBI" id="CHEBI:15444"/>
        <dbReference type="ChEBI" id="CHEBI:43474"/>
        <dbReference type="ChEBI" id="CHEBI:58601"/>
        <dbReference type="EC" id="2.4.1.1"/>
    </reaction>
</comment>
<dbReference type="RefSeq" id="WP_011521627.1">
    <property type="nucleotide sequence ID" value="NC_008009.1"/>
</dbReference>
<evidence type="ECO:0000256" key="8">
    <source>
        <dbReference type="ARBA" id="ARBA00022898"/>
    </source>
</evidence>
<dbReference type="InterPro" id="IPR035090">
    <property type="entry name" value="Pyridoxal_P_attach_site"/>
</dbReference>
<dbReference type="Proteomes" id="UP000002432">
    <property type="component" value="Chromosome"/>
</dbReference>
<evidence type="ECO:0000313" key="14">
    <source>
        <dbReference type="Proteomes" id="UP000002432"/>
    </source>
</evidence>
<dbReference type="GO" id="GO:0030170">
    <property type="term" value="F:pyridoxal phosphate binding"/>
    <property type="evidence" value="ECO:0007669"/>
    <property type="project" value="InterPro"/>
</dbReference>
<dbReference type="CAZy" id="GT35">
    <property type="family name" value="Glycosyltransferase Family 35"/>
</dbReference>
<comment type="similarity">
    <text evidence="3 12">Belongs to the glycogen phosphorylase family.</text>
</comment>
<dbReference type="EMBL" id="CP000360">
    <property type="protein sequence ID" value="ABF39825.1"/>
    <property type="molecule type" value="Genomic_DNA"/>
</dbReference>
<evidence type="ECO:0000256" key="10">
    <source>
        <dbReference type="ARBA" id="ARBA00025174"/>
    </source>
</evidence>
<feature type="modified residue" description="N6-(pyridoxal phosphate)lysine" evidence="11">
    <location>
        <position position="689"/>
    </location>
</feature>
<evidence type="ECO:0000313" key="13">
    <source>
        <dbReference type="EMBL" id="ABF39825.1"/>
    </source>
</evidence>
<dbReference type="PANTHER" id="PTHR11468">
    <property type="entry name" value="GLYCOGEN PHOSPHORYLASE"/>
    <property type="match status" value="1"/>
</dbReference>
<evidence type="ECO:0000256" key="6">
    <source>
        <dbReference type="ARBA" id="ARBA00022676"/>
    </source>
</evidence>
<dbReference type="InterPro" id="IPR011833">
    <property type="entry name" value="Glycg_phsphrylas"/>
</dbReference>
<evidence type="ECO:0000256" key="9">
    <source>
        <dbReference type="ARBA" id="ARBA00023277"/>
    </source>
</evidence>
<keyword evidence="4" id="KW-0597">Phosphoprotein</keyword>
<keyword evidence="9 12" id="KW-0119">Carbohydrate metabolism</keyword>
<dbReference type="FunFam" id="3.40.50.2000:FF:000005">
    <property type="entry name" value="Alpha-1,4 glucan phosphorylase"/>
    <property type="match status" value="1"/>
</dbReference>
<evidence type="ECO:0000256" key="1">
    <source>
        <dbReference type="ARBA" id="ARBA00001275"/>
    </source>
</evidence>
<dbReference type="Pfam" id="PF00343">
    <property type="entry name" value="Phosphorylase"/>
    <property type="match status" value="1"/>
</dbReference>
<dbReference type="SUPFAM" id="SSF53756">
    <property type="entry name" value="UDP-Glycosyltransferase/glycogen phosphorylase"/>
    <property type="match status" value="1"/>
</dbReference>
<sequence length="842" mass="95254">MDKTDIWSENMSNTPVTAQPSNDAHTLLKQYGCGPIPFSGTDNAFYERHFVFDKVLDKRESTARDQFEAFARSVRDVLSQRWVLTEQIYGRQNAKRIYYVSMEFLIGRSLANNVTNLLLDPLIQDSLKQKKLDWIELIEQEPDAGLGNGGLGRLAACFLDSMATLQLAAMGYGLRYEYGIFKQSINDGWQEETADNWLRHPDPWEVARPNEAVEIKLNCSFELHNGVLRAIPGRPSTMIGIPYDRPVVGYGGKTVNTLRLWAASAADYFDFREFSGGDFVGALAETLTAETLTRVLYPDDSTSFGQALRLVQEYFLAACSVADLIRRFRKHNSDWNLLPEKVAVQLNDTHPALTVPELMRVLLDEANLGWETAWDLTRRTLAYTNHTLLPEAMEKWPVAWFELMLPRHLQIMLEINQRHLDAVRTKFPGENERCTRMSLLEEGSPKKLRMANLAIVGSHSTNGVAALHSQLLRTTTLKDFGEMFPDRFNNKTNGVTPRRWLLLANPALARNITEAIGDGWIRDLDQLIKLKPLAEDCAFLAAIRKSKYQAKSEFANWLLRTSGVKLDPDTIFDSQVKRIHEYKRQLLNALRIVVLYNRLRQNPELAMAPRTFLFAGKAAPAYHFAKLVIKFINNLAGTIEGDPVVRGRLRVVFLPDYSVSMAEHLIPATEVSNQISTAGYEASGTSNMKFMMNGALTIGTRDGATIEMAEAAGEENFFLFGLTADQVSQNRTWYSPRWHYENEPETRAALELIFSNHFSRHEPNVFEPFRQLLLDKGDYYMHLADLGSYLAADQQLTALYKITDAWASKAVLNVAHAGRFSSDRTIAEYAADIWDAKPCPVS</sequence>
<dbReference type="HOGENOM" id="CLU_010198_1_1_0"/>
<gene>
    <name evidence="13" type="ordered locus">Acid345_0820</name>
</gene>
<accession>Q1ITH5</accession>
<reference evidence="13 14" key="1">
    <citation type="journal article" date="2009" name="Appl. Environ. Microbiol.">
        <title>Three genomes from the phylum Acidobacteria provide insight into the lifestyles of these microorganisms in soils.</title>
        <authorList>
            <person name="Ward N.L."/>
            <person name="Challacombe J.F."/>
            <person name="Janssen P.H."/>
            <person name="Henrissat B."/>
            <person name="Coutinho P.M."/>
            <person name="Wu M."/>
            <person name="Xie G."/>
            <person name="Haft D.H."/>
            <person name="Sait M."/>
            <person name="Badger J."/>
            <person name="Barabote R.D."/>
            <person name="Bradley B."/>
            <person name="Brettin T.S."/>
            <person name="Brinkac L.M."/>
            <person name="Bruce D."/>
            <person name="Creasy T."/>
            <person name="Daugherty S.C."/>
            <person name="Davidsen T.M."/>
            <person name="DeBoy R.T."/>
            <person name="Detter J.C."/>
            <person name="Dodson R.J."/>
            <person name="Durkin A.S."/>
            <person name="Ganapathy A."/>
            <person name="Gwinn-Giglio M."/>
            <person name="Han C.S."/>
            <person name="Khouri H."/>
            <person name="Kiss H."/>
            <person name="Kothari S.P."/>
            <person name="Madupu R."/>
            <person name="Nelson K.E."/>
            <person name="Nelson W.C."/>
            <person name="Paulsen I."/>
            <person name="Penn K."/>
            <person name="Ren Q."/>
            <person name="Rosovitz M.J."/>
            <person name="Selengut J.D."/>
            <person name="Shrivastava S."/>
            <person name="Sullivan S.A."/>
            <person name="Tapia R."/>
            <person name="Thompson L.S."/>
            <person name="Watkins K.L."/>
            <person name="Yang Q."/>
            <person name="Yu C."/>
            <person name="Zafar N."/>
            <person name="Zhou L."/>
            <person name="Kuske C.R."/>
        </authorList>
    </citation>
    <scope>NUCLEOTIDE SEQUENCE [LARGE SCALE GENOMIC DNA]</scope>
    <source>
        <strain evidence="13 14">Ellin345</strain>
    </source>
</reference>
<dbReference type="eggNOG" id="COG0058">
    <property type="taxonomic scope" value="Bacteria"/>
</dbReference>
<dbReference type="EC" id="2.4.1.1" evidence="12"/>
<keyword evidence="14" id="KW-1185">Reference proteome</keyword>
<protein>
    <recommendedName>
        <fullName evidence="12">Alpha-1,4 glucan phosphorylase</fullName>
        <ecNumber evidence="12">2.4.1.1</ecNumber>
    </recommendedName>
</protein>
<comment type="function">
    <text evidence="10">Phosphorylase is an important allosteric enzyme in carbohydrate metabolism. Enzymes from different sources differ in their regulatory mechanisms and in their natural substrates. However, all known phosphorylases share catalytic and structural properties.</text>
</comment>
<dbReference type="FunFam" id="3.40.50.2000:FF:000153">
    <property type="entry name" value="Alpha-1,4 glucan phosphorylase"/>
    <property type="match status" value="1"/>
</dbReference>
<dbReference type="AlphaFoldDB" id="Q1ITH5"/>
<evidence type="ECO:0000256" key="2">
    <source>
        <dbReference type="ARBA" id="ARBA00001933"/>
    </source>
</evidence>
<dbReference type="STRING" id="204669.Acid345_0820"/>
<dbReference type="Gene3D" id="3.40.50.2000">
    <property type="entry name" value="Glycogen Phosphorylase B"/>
    <property type="match status" value="2"/>
</dbReference>
<proteinExistence type="inferred from homology"/>
<dbReference type="NCBIfam" id="TIGR02093">
    <property type="entry name" value="P_ylase"/>
    <property type="match status" value="1"/>
</dbReference>